<comment type="caution">
    <text evidence="1">The sequence shown here is derived from an EMBL/GenBank/DDBJ whole genome shotgun (WGS) entry which is preliminary data.</text>
</comment>
<evidence type="ECO:0000313" key="2">
    <source>
        <dbReference type="Proteomes" id="UP000758603"/>
    </source>
</evidence>
<dbReference type="RefSeq" id="XP_045957922.1">
    <property type="nucleotide sequence ID" value="XM_046098027.1"/>
</dbReference>
<keyword evidence="2" id="KW-1185">Reference proteome</keyword>
<name>A0A9P8UKH3_9PEZI</name>
<dbReference type="AlphaFoldDB" id="A0A9P8UKH3"/>
<proteinExistence type="predicted"/>
<sequence>MAEFVAIPTVINATINSINIVKTWIIELLALVREVQQAGETLQRMETECTAFRVDFELWAKMWEIDQDVSGRYLSMLWGPQMIQKLDRIQNQMATVKKLSKTAFQVVHQVQLQDDIILRRVLEEPQAKLLFTSVYESRLVSNALYQSCFRAKEEFGRSDLKLEIDVFRRSRDLESPAKTDTLQLRYQFLLALNCSLYELLVEGPFSLDVVAQSDFYQACLATMNQSQEFLRISEETDQNDLRRFSARAPPMPCRIAKRVISRSLCEDEGPYKSLVSLLYDLDVLIESEPIDRFPRSERFRFAFKIAEYGLFLSGTSWFVDLRSSNIRSARDSEYNRHFLLKTKAFEVGFNDSHFEQFATHAYTIGILLAEIGIGQHIGNILRHSNIMGYIFRLYQAGINLSSSSSDVPEPVVLRKLRINMGDKYTQVVKTCLESKESWRQAKGHPESERLKVYRKILAEYHSEVYSP</sequence>
<reference evidence="1" key="1">
    <citation type="journal article" date="2021" name="Nat. Commun.">
        <title>Genetic determinants of endophytism in the Arabidopsis root mycobiome.</title>
        <authorList>
            <person name="Mesny F."/>
            <person name="Miyauchi S."/>
            <person name="Thiergart T."/>
            <person name="Pickel B."/>
            <person name="Atanasova L."/>
            <person name="Karlsson M."/>
            <person name="Huettel B."/>
            <person name="Barry K.W."/>
            <person name="Haridas S."/>
            <person name="Chen C."/>
            <person name="Bauer D."/>
            <person name="Andreopoulos W."/>
            <person name="Pangilinan J."/>
            <person name="LaButti K."/>
            <person name="Riley R."/>
            <person name="Lipzen A."/>
            <person name="Clum A."/>
            <person name="Drula E."/>
            <person name="Henrissat B."/>
            <person name="Kohler A."/>
            <person name="Grigoriev I.V."/>
            <person name="Martin F.M."/>
            <person name="Hacquard S."/>
        </authorList>
    </citation>
    <scope>NUCLEOTIDE SEQUENCE</scope>
    <source>
        <strain evidence="1">MPI-SDFR-AT-0073</strain>
    </source>
</reference>
<dbReference type="OrthoDB" id="5374070at2759"/>
<evidence type="ECO:0000313" key="1">
    <source>
        <dbReference type="EMBL" id="KAH6653645.1"/>
    </source>
</evidence>
<accession>A0A9P8UKH3</accession>
<dbReference type="EMBL" id="JAGPXC010000005">
    <property type="protein sequence ID" value="KAH6653645.1"/>
    <property type="molecule type" value="Genomic_DNA"/>
</dbReference>
<organism evidence="1 2">
    <name type="scientific">Truncatella angustata</name>
    <dbReference type="NCBI Taxonomy" id="152316"/>
    <lineage>
        <taxon>Eukaryota</taxon>
        <taxon>Fungi</taxon>
        <taxon>Dikarya</taxon>
        <taxon>Ascomycota</taxon>
        <taxon>Pezizomycotina</taxon>
        <taxon>Sordariomycetes</taxon>
        <taxon>Xylariomycetidae</taxon>
        <taxon>Amphisphaeriales</taxon>
        <taxon>Sporocadaceae</taxon>
        <taxon>Truncatella</taxon>
    </lineage>
</organism>
<dbReference type="Proteomes" id="UP000758603">
    <property type="component" value="Unassembled WGS sequence"/>
</dbReference>
<dbReference type="GeneID" id="70126919"/>
<gene>
    <name evidence="1" type="ORF">BKA67DRAFT_518632</name>
</gene>
<protein>
    <submittedName>
        <fullName evidence="1">Uncharacterized protein</fullName>
    </submittedName>
</protein>